<evidence type="ECO:0000313" key="6">
    <source>
        <dbReference type="Proteomes" id="UP000435649"/>
    </source>
</evidence>
<dbReference type="InterPro" id="IPR036388">
    <property type="entry name" value="WH-like_DNA-bd_sf"/>
</dbReference>
<sequence length="365" mass="41698">MDEQRMTKADMAREWIAKEIRIGNFARGSVLPPERELAVQIGVSYMTLRKAVSALVQEGILERNHGSGTFVCNEIPEQKVQKILGLVQPAWAAPETLDTVMYFSQACEEANWLLKVVNARSWEDRSLLDLWQNCDALALTMIQQAEKMPRILLEKLCSPAKPVVAVCSSAEHIGRDSVYYLNDARMEEPCDRLYELGHRRIFLVDQLVREYGILASIHPSLTGFGQVFRAKYPDVEYNSSMMSLEVPFFQLAHHAIRQAFNERKREIAGYSAVVCPLSFYWAVISGLRDIGFRVPEDMSVLTFGDRQEAEFYCPRPALFSAELKDQAYRALELIRWRTQNPDEPPRAIQAAVRFSENETFAPARR</sequence>
<dbReference type="PANTHER" id="PTHR44846">
    <property type="entry name" value="MANNOSYL-D-GLYCERATE TRANSPORT/METABOLISM SYSTEM REPRESSOR MNGR-RELATED"/>
    <property type="match status" value="1"/>
</dbReference>
<accession>A0A844G0B1</accession>
<dbReference type="InterPro" id="IPR028082">
    <property type="entry name" value="Peripla_BP_I"/>
</dbReference>
<dbReference type="Proteomes" id="UP000435649">
    <property type="component" value="Unassembled WGS sequence"/>
</dbReference>
<protein>
    <submittedName>
        <fullName evidence="5">GntR family transcriptional regulator</fullName>
    </submittedName>
</protein>
<dbReference type="InterPro" id="IPR036390">
    <property type="entry name" value="WH_DNA-bd_sf"/>
</dbReference>
<dbReference type="RefSeq" id="WP_106053995.1">
    <property type="nucleotide sequence ID" value="NZ_CALXOB010000053.1"/>
</dbReference>
<dbReference type="PROSITE" id="PS50949">
    <property type="entry name" value="HTH_GNTR"/>
    <property type="match status" value="1"/>
</dbReference>
<keyword evidence="1" id="KW-0805">Transcription regulation</keyword>
<keyword evidence="2" id="KW-0238">DNA-binding</keyword>
<evidence type="ECO:0000313" key="5">
    <source>
        <dbReference type="EMBL" id="MST96414.1"/>
    </source>
</evidence>
<dbReference type="AlphaFoldDB" id="A0A844G0B1"/>
<dbReference type="EMBL" id="VUNS01000003">
    <property type="protein sequence ID" value="MST96414.1"/>
    <property type="molecule type" value="Genomic_DNA"/>
</dbReference>
<dbReference type="PRINTS" id="PR00035">
    <property type="entry name" value="HTHGNTR"/>
</dbReference>
<feature type="domain" description="HTH gntR-type" evidence="4">
    <location>
        <begin position="6"/>
        <end position="74"/>
    </location>
</feature>
<dbReference type="SUPFAM" id="SSF53822">
    <property type="entry name" value="Periplasmic binding protein-like I"/>
    <property type="match status" value="1"/>
</dbReference>
<dbReference type="SMART" id="SM00345">
    <property type="entry name" value="HTH_GNTR"/>
    <property type="match status" value="1"/>
</dbReference>
<dbReference type="InterPro" id="IPR050679">
    <property type="entry name" value="Bact_HTH_transcr_reg"/>
</dbReference>
<dbReference type="GO" id="GO:0045892">
    <property type="term" value="P:negative regulation of DNA-templated transcription"/>
    <property type="evidence" value="ECO:0007669"/>
    <property type="project" value="TreeGrafter"/>
</dbReference>
<keyword evidence="3" id="KW-0804">Transcription</keyword>
<name>A0A844G0B1_9BACT</name>
<organism evidence="5 6">
    <name type="scientific">Victivallis lenta</name>
    <dbReference type="NCBI Taxonomy" id="2606640"/>
    <lineage>
        <taxon>Bacteria</taxon>
        <taxon>Pseudomonadati</taxon>
        <taxon>Lentisphaerota</taxon>
        <taxon>Lentisphaeria</taxon>
        <taxon>Victivallales</taxon>
        <taxon>Victivallaceae</taxon>
        <taxon>Victivallis</taxon>
    </lineage>
</organism>
<dbReference type="SUPFAM" id="SSF46785">
    <property type="entry name" value="Winged helix' DNA-binding domain"/>
    <property type="match status" value="1"/>
</dbReference>
<dbReference type="InterPro" id="IPR046335">
    <property type="entry name" value="LacI/GalR-like_sensor"/>
</dbReference>
<gene>
    <name evidence="5" type="ORF">FYJ85_05055</name>
</gene>
<dbReference type="Gene3D" id="3.40.50.2300">
    <property type="match status" value="2"/>
</dbReference>
<evidence type="ECO:0000259" key="4">
    <source>
        <dbReference type="PROSITE" id="PS50949"/>
    </source>
</evidence>
<dbReference type="GO" id="GO:0003700">
    <property type="term" value="F:DNA-binding transcription factor activity"/>
    <property type="evidence" value="ECO:0007669"/>
    <property type="project" value="InterPro"/>
</dbReference>
<dbReference type="GO" id="GO:0003677">
    <property type="term" value="F:DNA binding"/>
    <property type="evidence" value="ECO:0007669"/>
    <property type="project" value="UniProtKB-KW"/>
</dbReference>
<dbReference type="PANTHER" id="PTHR44846:SF1">
    <property type="entry name" value="MANNOSYL-D-GLYCERATE TRANSPORT_METABOLISM SYSTEM REPRESSOR MNGR-RELATED"/>
    <property type="match status" value="1"/>
</dbReference>
<dbReference type="CDD" id="cd07377">
    <property type="entry name" value="WHTH_GntR"/>
    <property type="match status" value="1"/>
</dbReference>
<dbReference type="Pfam" id="PF13377">
    <property type="entry name" value="Peripla_BP_3"/>
    <property type="match status" value="1"/>
</dbReference>
<dbReference type="Gene3D" id="1.10.10.10">
    <property type="entry name" value="Winged helix-like DNA-binding domain superfamily/Winged helix DNA-binding domain"/>
    <property type="match status" value="1"/>
</dbReference>
<evidence type="ECO:0000256" key="2">
    <source>
        <dbReference type="ARBA" id="ARBA00023125"/>
    </source>
</evidence>
<proteinExistence type="predicted"/>
<dbReference type="InterPro" id="IPR000524">
    <property type="entry name" value="Tscrpt_reg_HTH_GntR"/>
</dbReference>
<evidence type="ECO:0000256" key="3">
    <source>
        <dbReference type="ARBA" id="ARBA00023163"/>
    </source>
</evidence>
<evidence type="ECO:0000256" key="1">
    <source>
        <dbReference type="ARBA" id="ARBA00023015"/>
    </source>
</evidence>
<comment type="caution">
    <text evidence="5">The sequence shown here is derived from an EMBL/GenBank/DDBJ whole genome shotgun (WGS) entry which is preliminary data.</text>
</comment>
<reference evidence="5 6" key="1">
    <citation type="submission" date="2019-08" db="EMBL/GenBank/DDBJ databases">
        <title>In-depth cultivation of the pig gut microbiome towards novel bacterial diversity and tailored functional studies.</title>
        <authorList>
            <person name="Wylensek D."/>
            <person name="Hitch T.C.A."/>
            <person name="Clavel T."/>
        </authorList>
    </citation>
    <scope>NUCLEOTIDE SEQUENCE [LARGE SCALE GENOMIC DNA]</scope>
    <source>
        <strain evidence="5 6">BBE-744-WT-12</strain>
    </source>
</reference>
<dbReference type="Pfam" id="PF00392">
    <property type="entry name" value="GntR"/>
    <property type="match status" value="1"/>
</dbReference>
<keyword evidence="6" id="KW-1185">Reference proteome</keyword>